<dbReference type="InterPro" id="IPR036162">
    <property type="entry name" value="Resolvase-like_N_sf"/>
</dbReference>
<proteinExistence type="predicted"/>
<dbReference type="InterPro" id="IPR050639">
    <property type="entry name" value="SSR_resolvase"/>
</dbReference>
<evidence type="ECO:0000313" key="5">
    <source>
        <dbReference type="Proteomes" id="UP001598300"/>
    </source>
</evidence>
<dbReference type="InterPro" id="IPR038109">
    <property type="entry name" value="DNA_bind_recomb_sf"/>
</dbReference>
<reference evidence="4 5" key="1">
    <citation type="submission" date="2024-09" db="EMBL/GenBank/DDBJ databases">
        <title>The Natural Products Discovery Center: Release of the First 8490 Sequenced Strains for Exploring Actinobacteria Biosynthetic Diversity.</title>
        <authorList>
            <person name="Kalkreuter E."/>
            <person name="Kautsar S.A."/>
            <person name="Yang D."/>
            <person name="Bader C.D."/>
            <person name="Teijaro C.N."/>
            <person name="Fluegel L."/>
            <person name="Davis C.M."/>
            <person name="Simpson J.R."/>
            <person name="Lauterbach L."/>
            <person name="Steele A.D."/>
            <person name="Gui C."/>
            <person name="Meng S."/>
            <person name="Li G."/>
            <person name="Viehrig K."/>
            <person name="Ye F."/>
            <person name="Su P."/>
            <person name="Kiefer A.F."/>
            <person name="Nichols A."/>
            <person name="Cepeda A.J."/>
            <person name="Yan W."/>
            <person name="Fan B."/>
            <person name="Jiang Y."/>
            <person name="Adhikari A."/>
            <person name="Zheng C.-J."/>
            <person name="Schuster L."/>
            <person name="Cowan T.M."/>
            <person name="Smanski M.J."/>
            <person name="Chevrette M.G."/>
            <person name="De Carvalho L.P.S."/>
            <person name="Shen B."/>
        </authorList>
    </citation>
    <scope>NUCLEOTIDE SEQUENCE [LARGE SCALE GENOMIC DNA]</scope>
    <source>
        <strain evidence="4 5">NPDC058584</strain>
    </source>
</reference>
<evidence type="ECO:0000259" key="3">
    <source>
        <dbReference type="SMART" id="SM00857"/>
    </source>
</evidence>
<evidence type="ECO:0000256" key="2">
    <source>
        <dbReference type="ARBA" id="ARBA00023172"/>
    </source>
</evidence>
<dbReference type="Pfam" id="PF07508">
    <property type="entry name" value="Recombinase"/>
    <property type="match status" value="1"/>
</dbReference>
<dbReference type="Gene3D" id="3.40.50.1390">
    <property type="entry name" value="Resolvase, N-terminal catalytic domain"/>
    <property type="match status" value="1"/>
</dbReference>
<accession>A0ABW6DRZ0</accession>
<dbReference type="SUPFAM" id="SSF53041">
    <property type="entry name" value="Resolvase-like"/>
    <property type="match status" value="1"/>
</dbReference>
<dbReference type="InterPro" id="IPR011109">
    <property type="entry name" value="DNA_bind_recombinase_dom"/>
</dbReference>
<sequence length="578" mass="65021">MGEETDYNPADWIDLFCRKSQAVKSKASRGRKQELSISAQETLGRRVAALLGKQVRHVWKEVGSASRFRRKGARTDQDQALAAVVKGEVGALWCYRLDRWDRRGAGAILHIIEPEDGIPRRILFGWNEETGRPELDSSNKRDRGELIRSAERAREETEVLSERIKNTKDHQRANGEWVNARAPYGLEVVLVETLDEEGDLYDERRLRVSAELSGDPKGRTKAEIARLWHTLPVTDGLSLRSIAERLSDEGVPNPSGTAGWAFATGRDIINNPAYAGWQTTGRQEGQNQRRRVFRDENGDKLSVMAGEALVTDEEQLAAKEAVQGEEGIGVPNDGSEHSVKAKHLMTDASYCESCEGSMPWAGTGYGCWKTKSGQRAACEKPAFVARKAAEEYIGKRWQDRLIHAEPDDPILIEVAKRYRAAKNPKTSEHESEVLDALARAETALKRVWADRKGGLYDGPSEEFFKPDLDEATERVTAIQSELERVRGGSNKVDVSWIFDPDLVRHTWERADEKTRRMLLRLAIDEIWISKAAYQGQPFDGDSRITINWHGESPARRRVKTRKLPSGKVVPLIRPQKGK</sequence>
<gene>
    <name evidence="4" type="ORF">ACFWR3_10940</name>
</gene>
<dbReference type="RefSeq" id="WP_079167461.1">
    <property type="nucleotide sequence ID" value="NZ_JBHVRE010000019.1"/>
</dbReference>
<protein>
    <submittedName>
        <fullName evidence="4">Recombinase family protein</fullName>
    </submittedName>
</protein>
<evidence type="ECO:0000256" key="1">
    <source>
        <dbReference type="ARBA" id="ARBA00023125"/>
    </source>
</evidence>
<keyword evidence="1" id="KW-0238">DNA-binding</keyword>
<dbReference type="EMBL" id="JBHXPM010000008">
    <property type="protein sequence ID" value="MFD3956589.1"/>
    <property type="molecule type" value="Genomic_DNA"/>
</dbReference>
<keyword evidence="5" id="KW-1185">Reference proteome</keyword>
<organism evidence="4 5">
    <name type="scientific">Streptomyces bacillaris</name>
    <dbReference type="NCBI Taxonomy" id="68179"/>
    <lineage>
        <taxon>Bacteria</taxon>
        <taxon>Bacillati</taxon>
        <taxon>Actinomycetota</taxon>
        <taxon>Actinomycetes</taxon>
        <taxon>Kitasatosporales</taxon>
        <taxon>Streptomycetaceae</taxon>
        <taxon>Streptomyces</taxon>
    </lineage>
</organism>
<dbReference type="Gene3D" id="3.90.1750.20">
    <property type="entry name" value="Putative Large Serine Recombinase, Chain B, Domain 2"/>
    <property type="match status" value="1"/>
</dbReference>
<feature type="domain" description="Resolvase/invertase-type recombinase catalytic" evidence="3">
    <location>
        <begin position="13"/>
        <end position="177"/>
    </location>
</feature>
<dbReference type="PANTHER" id="PTHR30461:SF2">
    <property type="entry name" value="SERINE RECOMBINASE PINE-RELATED"/>
    <property type="match status" value="1"/>
</dbReference>
<evidence type="ECO:0000313" key="4">
    <source>
        <dbReference type="EMBL" id="MFD3956589.1"/>
    </source>
</evidence>
<dbReference type="Proteomes" id="UP001598300">
    <property type="component" value="Unassembled WGS sequence"/>
</dbReference>
<dbReference type="PANTHER" id="PTHR30461">
    <property type="entry name" value="DNA-INVERTASE FROM LAMBDOID PROPHAGE"/>
    <property type="match status" value="1"/>
</dbReference>
<name>A0ABW6DRZ0_9ACTN</name>
<dbReference type="SMART" id="SM00857">
    <property type="entry name" value="Resolvase"/>
    <property type="match status" value="1"/>
</dbReference>
<dbReference type="InterPro" id="IPR006119">
    <property type="entry name" value="Resolv_N"/>
</dbReference>
<comment type="caution">
    <text evidence="4">The sequence shown here is derived from an EMBL/GenBank/DDBJ whole genome shotgun (WGS) entry which is preliminary data.</text>
</comment>
<keyword evidence="2" id="KW-0233">DNA recombination</keyword>